<dbReference type="InterPro" id="IPR026881">
    <property type="entry name" value="WYL_dom"/>
</dbReference>
<evidence type="ECO:0000259" key="1">
    <source>
        <dbReference type="Pfam" id="PF08279"/>
    </source>
</evidence>
<dbReference type="InterPro" id="IPR036390">
    <property type="entry name" value="WH_DNA-bd_sf"/>
</dbReference>
<dbReference type="Pfam" id="PF08279">
    <property type="entry name" value="HTH_11"/>
    <property type="match status" value="1"/>
</dbReference>
<feature type="domain" description="WYL" evidence="2">
    <location>
        <begin position="137"/>
        <end position="207"/>
    </location>
</feature>
<dbReference type="InterPro" id="IPR057727">
    <property type="entry name" value="WCX_dom"/>
</dbReference>
<dbReference type="EMBL" id="JAKNID010000055">
    <property type="protein sequence ID" value="MCG4565813.1"/>
    <property type="molecule type" value="Genomic_DNA"/>
</dbReference>
<accession>A0A9Q4ADC0</accession>
<proteinExistence type="predicted"/>
<evidence type="ECO:0000259" key="2">
    <source>
        <dbReference type="Pfam" id="PF13280"/>
    </source>
</evidence>
<dbReference type="InterPro" id="IPR013196">
    <property type="entry name" value="HTH_11"/>
</dbReference>
<dbReference type="InterPro" id="IPR051534">
    <property type="entry name" value="CBASS_pafABC_assoc_protein"/>
</dbReference>
<gene>
    <name evidence="4" type="ORF">L0P62_10160</name>
</gene>
<feature type="domain" description="Helix-turn-helix type 11" evidence="1">
    <location>
        <begin position="10"/>
        <end position="60"/>
    </location>
</feature>
<dbReference type="AlphaFoldDB" id="A0A9Q4ADC0"/>
<comment type="caution">
    <text evidence="4">The sequence shown here is derived from an EMBL/GenBank/DDBJ whole genome shotgun (WGS) entry which is preliminary data.</text>
</comment>
<dbReference type="SUPFAM" id="SSF46785">
    <property type="entry name" value="Winged helix' DNA-binding domain"/>
    <property type="match status" value="1"/>
</dbReference>
<dbReference type="Pfam" id="PF25583">
    <property type="entry name" value="WCX"/>
    <property type="match status" value="1"/>
</dbReference>
<dbReference type="RefSeq" id="WP_237915577.1">
    <property type="nucleotide sequence ID" value="NZ_JAKNID010000055.1"/>
</dbReference>
<dbReference type="Pfam" id="PF13280">
    <property type="entry name" value="WYL"/>
    <property type="match status" value="1"/>
</dbReference>
<organism evidence="4 5">
    <name type="scientific">Anaerosalibacter bizertensis</name>
    <dbReference type="NCBI Taxonomy" id="932217"/>
    <lineage>
        <taxon>Bacteria</taxon>
        <taxon>Bacillati</taxon>
        <taxon>Bacillota</taxon>
        <taxon>Tissierellia</taxon>
        <taxon>Tissierellales</taxon>
        <taxon>Sporanaerobacteraceae</taxon>
        <taxon>Anaerosalibacter</taxon>
    </lineage>
</organism>
<reference evidence="4" key="1">
    <citation type="submission" date="2022-01" db="EMBL/GenBank/DDBJ databases">
        <title>Collection of gut derived symbiotic bacterial strains cultured from healthy donors.</title>
        <authorList>
            <person name="Lin H."/>
            <person name="Kohout C."/>
            <person name="Waligurski E."/>
            <person name="Pamer E.G."/>
        </authorList>
    </citation>
    <scope>NUCLEOTIDE SEQUENCE</scope>
    <source>
        <strain evidence="4">MSK.14.39</strain>
    </source>
</reference>
<keyword evidence="5" id="KW-1185">Reference proteome</keyword>
<dbReference type="InterPro" id="IPR036388">
    <property type="entry name" value="WH-like_DNA-bd_sf"/>
</dbReference>
<dbReference type="PANTHER" id="PTHR34580">
    <property type="match status" value="1"/>
</dbReference>
<evidence type="ECO:0000313" key="5">
    <source>
        <dbReference type="Proteomes" id="UP001108123"/>
    </source>
</evidence>
<protein>
    <submittedName>
        <fullName evidence="4">WYL domain-containing protein</fullName>
    </submittedName>
</protein>
<evidence type="ECO:0000313" key="4">
    <source>
        <dbReference type="EMBL" id="MCG4565813.1"/>
    </source>
</evidence>
<feature type="domain" description="WCX" evidence="3">
    <location>
        <begin position="235"/>
        <end position="311"/>
    </location>
</feature>
<dbReference type="Proteomes" id="UP001108123">
    <property type="component" value="Unassembled WGS sequence"/>
</dbReference>
<name>A0A9Q4ADC0_9FIRM</name>
<evidence type="ECO:0000259" key="3">
    <source>
        <dbReference type="Pfam" id="PF25583"/>
    </source>
</evidence>
<dbReference type="Gene3D" id="1.10.10.10">
    <property type="entry name" value="Winged helix-like DNA-binding domain superfamily/Winged helix DNA-binding domain"/>
    <property type="match status" value="1"/>
</dbReference>
<dbReference type="PANTHER" id="PTHR34580:SF1">
    <property type="entry name" value="PROTEIN PAFC"/>
    <property type="match status" value="1"/>
</dbReference>
<dbReference type="PROSITE" id="PS52050">
    <property type="entry name" value="WYL"/>
    <property type="match status" value="1"/>
</dbReference>
<sequence>MSRVSNALQMYMLLQVRNIMKVDEIAEILEVTPRMVNEYKNDLEKAGIYIGSKRGRNGGYYLENTFNLKGISITEEELEALKMASEVIQSGNYTYATEFETLSSKVLNAKKDFEDISYYNKNILKPIEMKEKEKRIWTNVNKAIGGKNKLKIDYSSIDYTGDGPKSKTRIVHPYGVFDYEGSLYLYGYCELRKEIRFFKFLRINRYEILKDKFKINSEYNLKEIINKSFGIFNDEPINLKLKIYYPMSQIVREKQYAMNQKIEEIDNKAIYFEAKLKGYKEIKSWVMSMGSLVEVIEPIKLRDEILEEISKIRKIYE</sequence>